<proteinExistence type="predicted"/>
<evidence type="ECO:0000313" key="2">
    <source>
        <dbReference type="Proteomes" id="UP001489719"/>
    </source>
</evidence>
<name>A0ACC3TPQ8_9ASCO</name>
<dbReference type="Proteomes" id="UP001489719">
    <property type="component" value="Unassembled WGS sequence"/>
</dbReference>
<reference evidence="2" key="1">
    <citation type="journal article" date="2024" name="Front. Bioeng. Biotechnol.">
        <title>Genome-scale model development and genomic sequencing of the oleaginous clade Lipomyces.</title>
        <authorList>
            <person name="Czajka J.J."/>
            <person name="Han Y."/>
            <person name="Kim J."/>
            <person name="Mondo S.J."/>
            <person name="Hofstad B.A."/>
            <person name="Robles A."/>
            <person name="Haridas S."/>
            <person name="Riley R."/>
            <person name="LaButti K."/>
            <person name="Pangilinan J."/>
            <person name="Andreopoulos W."/>
            <person name="Lipzen A."/>
            <person name="Yan J."/>
            <person name="Wang M."/>
            <person name="Ng V."/>
            <person name="Grigoriev I.V."/>
            <person name="Spatafora J.W."/>
            <person name="Magnuson J.K."/>
            <person name="Baker S.E."/>
            <person name="Pomraning K.R."/>
        </authorList>
    </citation>
    <scope>NUCLEOTIDE SEQUENCE [LARGE SCALE GENOMIC DNA]</scope>
    <source>
        <strain evidence="2">CBS 10300</strain>
    </source>
</reference>
<sequence length="575" mass="63047">MFRSSRGLYTHIACPALPRCRVPHCLFNHGQQHQTKQPGQAVAQRQFTNSASSADGSVYPGKGRVSRSLLIGQSGLNEHVSLTFKGSAKRVGPATESTVPSASPTKRTRQQVSVPLEPQKSAVATANLTAAEDEAKDSAAVYVLPVKSHPPALHSQRLQFATALAKALRDNKLSTTPNSAASAKELEIASRTTSATYANTMKQHISSLRKRRKSLEKIKASKTNKIPSERILEYIPQLVHQEWQLEENKYLTAFPSQKEIDEARAAGASGYEICDRCTRHFKVGADGQAECVHHWGKPYRVKGSDKKYSCCGEMEGMTAGCRTSPRHVFRITHYPRLAVMIPFRQATANGRNFPSAVALDCEMGYTTLGTELIRLTILEFPSNNVLYDSLVKPIGEVIDLNTQYSGVTSVEDPGIPTFDATMNTVLAKYIGAETILIGHGLENDLAVMRLYHKRVIDTSILFPFDNPELASRGYKRSLKSLAFSWLQRDIQGTSRSSTVTRFTTEEVIINEDASCTSTLPPSVVAPEKTTVKLEGHDSIEDAKAAADLVALRAKFMLALEDQKRAGATTELKVAT</sequence>
<evidence type="ECO:0000313" key="1">
    <source>
        <dbReference type="EMBL" id="KAK9322886.1"/>
    </source>
</evidence>
<protein>
    <submittedName>
        <fullName evidence="1">Uncharacterized protein</fullName>
    </submittedName>
</protein>
<comment type="caution">
    <text evidence="1">The sequence shown here is derived from an EMBL/GenBank/DDBJ whole genome shotgun (WGS) entry which is preliminary data.</text>
</comment>
<gene>
    <name evidence="1" type="ORF">V1517DRAFT_322010</name>
</gene>
<accession>A0ACC3TPQ8</accession>
<keyword evidence="2" id="KW-1185">Reference proteome</keyword>
<organism evidence="1 2">
    <name type="scientific">Lipomyces orientalis</name>
    <dbReference type="NCBI Taxonomy" id="1233043"/>
    <lineage>
        <taxon>Eukaryota</taxon>
        <taxon>Fungi</taxon>
        <taxon>Dikarya</taxon>
        <taxon>Ascomycota</taxon>
        <taxon>Saccharomycotina</taxon>
        <taxon>Lipomycetes</taxon>
        <taxon>Lipomycetales</taxon>
        <taxon>Lipomycetaceae</taxon>
        <taxon>Lipomyces</taxon>
    </lineage>
</organism>
<dbReference type="EMBL" id="MU970069">
    <property type="protein sequence ID" value="KAK9322886.1"/>
    <property type="molecule type" value="Genomic_DNA"/>
</dbReference>